<protein>
    <submittedName>
        <fullName evidence="9">Membrane-associated protein</fullName>
    </submittedName>
</protein>
<comment type="similarity">
    <text evidence="2 7">Belongs to the DedA family.</text>
</comment>
<evidence type="ECO:0000256" key="4">
    <source>
        <dbReference type="ARBA" id="ARBA00022692"/>
    </source>
</evidence>
<keyword evidence="4 7" id="KW-0812">Transmembrane</keyword>
<keyword evidence="5 7" id="KW-1133">Transmembrane helix</keyword>
<keyword evidence="10" id="KW-1185">Reference proteome</keyword>
<feature type="transmembrane region" description="Helical" evidence="7">
    <location>
        <begin position="70"/>
        <end position="94"/>
    </location>
</feature>
<comment type="subcellular location">
    <subcellularLocation>
        <location evidence="1 7">Cell membrane</location>
        <topology evidence="1 7">Multi-pass membrane protein</topology>
    </subcellularLocation>
</comment>
<dbReference type="InterPro" id="IPR032816">
    <property type="entry name" value="VTT_dom"/>
</dbReference>
<evidence type="ECO:0000259" key="8">
    <source>
        <dbReference type="Pfam" id="PF09335"/>
    </source>
</evidence>
<feature type="transmembrane region" description="Helical" evidence="7">
    <location>
        <begin position="191"/>
        <end position="209"/>
    </location>
</feature>
<dbReference type="EMBL" id="JACBZO010000001">
    <property type="protein sequence ID" value="NYI40106.1"/>
    <property type="molecule type" value="Genomic_DNA"/>
</dbReference>
<sequence>MLTTMLPTLGPSWLNADTLLNDLIDRYGTWAIVAICAVIIIETGLLFPFLPGDSLLFTAGLFTGTAQIHLPIWAVAAILGGAAFIGPQSGYWIGRVSGPKIFNRPDSRFFKKAYVDRTHAFFERYGGRAIILAQFVPFVRTYIPVAAGVGKMSYPRFVRFNVIGALSWGVGVTMLGYWLGRFAVVKNNIDVALVLVVAVSLIPIAVEWIRHRVDARKVVAALTED</sequence>
<evidence type="ECO:0000256" key="7">
    <source>
        <dbReference type="RuleBase" id="RU367016"/>
    </source>
</evidence>
<name>A0A7Y9ZB67_9MICO</name>
<evidence type="ECO:0000256" key="6">
    <source>
        <dbReference type="ARBA" id="ARBA00023136"/>
    </source>
</evidence>
<dbReference type="PANTHER" id="PTHR30353:SF0">
    <property type="entry name" value="TRANSMEMBRANE PROTEIN"/>
    <property type="match status" value="1"/>
</dbReference>
<evidence type="ECO:0000313" key="9">
    <source>
        <dbReference type="EMBL" id="NYI40106.1"/>
    </source>
</evidence>
<dbReference type="Proteomes" id="UP000547973">
    <property type="component" value="Unassembled WGS sequence"/>
</dbReference>
<evidence type="ECO:0000256" key="1">
    <source>
        <dbReference type="ARBA" id="ARBA00004651"/>
    </source>
</evidence>
<dbReference type="Pfam" id="PF09335">
    <property type="entry name" value="VTT_dom"/>
    <property type="match status" value="1"/>
</dbReference>
<proteinExistence type="inferred from homology"/>
<dbReference type="PANTHER" id="PTHR30353">
    <property type="entry name" value="INNER MEMBRANE PROTEIN DEDA-RELATED"/>
    <property type="match status" value="1"/>
</dbReference>
<reference evidence="9 10" key="1">
    <citation type="submission" date="2020-07" db="EMBL/GenBank/DDBJ databases">
        <title>Sequencing the genomes of 1000 actinobacteria strains.</title>
        <authorList>
            <person name="Klenk H.-P."/>
        </authorList>
    </citation>
    <scope>NUCLEOTIDE SEQUENCE [LARGE SCALE GENOMIC DNA]</scope>
    <source>
        <strain evidence="9 10">DSM 19970</strain>
    </source>
</reference>
<keyword evidence="6 7" id="KW-0472">Membrane</keyword>
<comment type="caution">
    <text evidence="9">The sequence shown here is derived from an EMBL/GenBank/DDBJ whole genome shotgun (WGS) entry which is preliminary data.</text>
</comment>
<keyword evidence="3 7" id="KW-1003">Cell membrane</keyword>
<accession>A0A7Y9ZB67</accession>
<dbReference type="AlphaFoldDB" id="A0A7Y9ZB67"/>
<organism evidence="9 10">
    <name type="scientific">Demequina lutea</name>
    <dbReference type="NCBI Taxonomy" id="431489"/>
    <lineage>
        <taxon>Bacteria</taxon>
        <taxon>Bacillati</taxon>
        <taxon>Actinomycetota</taxon>
        <taxon>Actinomycetes</taxon>
        <taxon>Micrococcales</taxon>
        <taxon>Demequinaceae</taxon>
        <taxon>Demequina</taxon>
    </lineage>
</organism>
<feature type="domain" description="VTT" evidence="8">
    <location>
        <begin position="50"/>
        <end position="177"/>
    </location>
</feature>
<feature type="transmembrane region" description="Helical" evidence="7">
    <location>
        <begin position="160"/>
        <end position="179"/>
    </location>
</feature>
<gene>
    <name evidence="9" type="ORF">BKA03_000225</name>
</gene>
<evidence type="ECO:0000313" key="10">
    <source>
        <dbReference type="Proteomes" id="UP000547973"/>
    </source>
</evidence>
<feature type="transmembrane region" description="Helical" evidence="7">
    <location>
        <begin position="27"/>
        <end position="50"/>
    </location>
</feature>
<evidence type="ECO:0000256" key="5">
    <source>
        <dbReference type="ARBA" id="ARBA00022989"/>
    </source>
</evidence>
<evidence type="ECO:0000256" key="2">
    <source>
        <dbReference type="ARBA" id="ARBA00010792"/>
    </source>
</evidence>
<dbReference type="RefSeq" id="WP_238579401.1">
    <property type="nucleotide sequence ID" value="NZ_BBRC01000004.1"/>
</dbReference>
<evidence type="ECO:0000256" key="3">
    <source>
        <dbReference type="ARBA" id="ARBA00022475"/>
    </source>
</evidence>
<dbReference type="InterPro" id="IPR032818">
    <property type="entry name" value="DedA-like"/>
</dbReference>
<dbReference type="GO" id="GO:0005886">
    <property type="term" value="C:plasma membrane"/>
    <property type="evidence" value="ECO:0007669"/>
    <property type="project" value="UniProtKB-SubCell"/>
</dbReference>